<evidence type="ECO:0000256" key="4">
    <source>
        <dbReference type="ARBA" id="ARBA00023172"/>
    </source>
</evidence>
<dbReference type="CDD" id="cd01189">
    <property type="entry name" value="INT_ICEBs1_C_like"/>
    <property type="match status" value="1"/>
</dbReference>
<keyword evidence="7" id="KW-1185">Reference proteome</keyword>
<dbReference type="RefSeq" id="WP_209687659.1">
    <property type="nucleotide sequence ID" value="NZ_JAGGLU010000021.1"/>
</dbReference>
<dbReference type="PROSITE" id="PS51898">
    <property type="entry name" value="TYR_RECOMBINASE"/>
    <property type="match status" value="1"/>
</dbReference>
<sequence length="390" mass="46222">MNINHNDNKEIKEYTTPSGALRYKFTIYLGKDELTGVTNQIRKQGFKSYEDALNKYNFYKKKLDQGLYTGMENKNHRFSEIYEMWLKVYKPTVRENTYFKTFNFFKNHILKEIGNFYIEKLNVIKAQQLINKWFATNRYSTACTMVHHTKRVFGYCLALDLVEINPFERVITPAQTKKIKKFDDYYSVEELETFLKCAYKKRFKWYVAFEILAHTGMRVGELLALNWSDVSFEDKTISISKTISVGEHNKLLINDPKTYSGNRIIGIDNTLERVLKDWRKKQRELLFMRGENPLDSKQLVLSNHNNGLMRINVLNYWNITICKEYNLRHIKIHGFRHTYASLMFKDGAKPVEVKTQLGHRSIITTLNVYTHINKEQNTKIAERFDNIVNF</sequence>
<evidence type="ECO:0000256" key="3">
    <source>
        <dbReference type="ARBA" id="ARBA00023125"/>
    </source>
</evidence>
<dbReference type="InterPro" id="IPR028259">
    <property type="entry name" value="AP2-like_int_N"/>
</dbReference>
<dbReference type="Pfam" id="PF14659">
    <property type="entry name" value="Phage_int_SAM_3"/>
    <property type="match status" value="1"/>
</dbReference>
<proteinExistence type="inferred from homology"/>
<dbReference type="Pfam" id="PF14657">
    <property type="entry name" value="Arm-DNA-bind_4"/>
    <property type="match status" value="1"/>
</dbReference>
<dbReference type="InterPro" id="IPR050090">
    <property type="entry name" value="Tyrosine_recombinase_XerCD"/>
</dbReference>
<reference evidence="6 7" key="1">
    <citation type="submission" date="2021-03" db="EMBL/GenBank/DDBJ databases">
        <title>Genomic Encyclopedia of Type Strains, Phase IV (KMG-IV): sequencing the most valuable type-strain genomes for metagenomic binning, comparative biology and taxonomic classification.</title>
        <authorList>
            <person name="Goeker M."/>
        </authorList>
    </citation>
    <scope>NUCLEOTIDE SEQUENCE [LARGE SCALE GENOMIC DNA]</scope>
    <source>
        <strain evidence="6 7">DSM 101872</strain>
    </source>
</reference>
<dbReference type="EMBL" id="JAGGLU010000021">
    <property type="protein sequence ID" value="MBP2058947.1"/>
    <property type="molecule type" value="Genomic_DNA"/>
</dbReference>
<keyword evidence="3" id="KW-0238">DNA-binding</keyword>
<feature type="domain" description="Tyr recombinase" evidence="5">
    <location>
        <begin position="181"/>
        <end position="382"/>
    </location>
</feature>
<evidence type="ECO:0000256" key="1">
    <source>
        <dbReference type="ARBA" id="ARBA00008857"/>
    </source>
</evidence>
<dbReference type="Proteomes" id="UP001519292">
    <property type="component" value="Unassembled WGS sequence"/>
</dbReference>
<protein>
    <submittedName>
        <fullName evidence="6">Integrase</fullName>
    </submittedName>
</protein>
<accession>A0ABS4MGX4</accession>
<dbReference type="PANTHER" id="PTHR30349:SF64">
    <property type="entry name" value="PROPHAGE INTEGRASE INTD-RELATED"/>
    <property type="match status" value="1"/>
</dbReference>
<dbReference type="Gene3D" id="1.10.443.10">
    <property type="entry name" value="Intergrase catalytic core"/>
    <property type="match status" value="1"/>
</dbReference>
<evidence type="ECO:0000256" key="2">
    <source>
        <dbReference type="ARBA" id="ARBA00022908"/>
    </source>
</evidence>
<dbReference type="InterPro" id="IPR013762">
    <property type="entry name" value="Integrase-like_cat_sf"/>
</dbReference>
<keyword evidence="2" id="KW-0229">DNA integration</keyword>
<evidence type="ECO:0000313" key="7">
    <source>
        <dbReference type="Proteomes" id="UP001519292"/>
    </source>
</evidence>
<gene>
    <name evidence="6" type="ORF">J2Z60_002138</name>
</gene>
<comment type="similarity">
    <text evidence="1">Belongs to the 'phage' integrase family.</text>
</comment>
<dbReference type="Gene3D" id="1.10.150.130">
    <property type="match status" value="1"/>
</dbReference>
<evidence type="ECO:0000313" key="6">
    <source>
        <dbReference type="EMBL" id="MBP2058947.1"/>
    </source>
</evidence>
<dbReference type="InterPro" id="IPR004107">
    <property type="entry name" value="Integrase_SAM-like_N"/>
</dbReference>
<dbReference type="InterPro" id="IPR002104">
    <property type="entry name" value="Integrase_catalytic"/>
</dbReference>
<evidence type="ECO:0000259" key="5">
    <source>
        <dbReference type="PROSITE" id="PS51898"/>
    </source>
</evidence>
<dbReference type="Pfam" id="PF00589">
    <property type="entry name" value="Phage_integrase"/>
    <property type="match status" value="1"/>
</dbReference>
<dbReference type="SUPFAM" id="SSF56349">
    <property type="entry name" value="DNA breaking-rejoining enzymes"/>
    <property type="match status" value="1"/>
</dbReference>
<keyword evidence="4" id="KW-0233">DNA recombination</keyword>
<organism evidence="6 7">
    <name type="scientific">Lactobacillus colini</name>
    <dbReference type="NCBI Taxonomy" id="1819254"/>
    <lineage>
        <taxon>Bacteria</taxon>
        <taxon>Bacillati</taxon>
        <taxon>Bacillota</taxon>
        <taxon>Bacilli</taxon>
        <taxon>Lactobacillales</taxon>
        <taxon>Lactobacillaceae</taxon>
        <taxon>Lactobacillus</taxon>
    </lineage>
</organism>
<name>A0ABS4MGX4_9LACO</name>
<comment type="caution">
    <text evidence="6">The sequence shown here is derived from an EMBL/GenBank/DDBJ whole genome shotgun (WGS) entry which is preliminary data.</text>
</comment>
<dbReference type="InterPro" id="IPR010998">
    <property type="entry name" value="Integrase_recombinase_N"/>
</dbReference>
<dbReference type="InterPro" id="IPR011010">
    <property type="entry name" value="DNA_brk_join_enz"/>
</dbReference>
<dbReference type="PANTHER" id="PTHR30349">
    <property type="entry name" value="PHAGE INTEGRASE-RELATED"/>
    <property type="match status" value="1"/>
</dbReference>